<evidence type="ECO:0000313" key="1">
    <source>
        <dbReference type="EMBL" id="GAI95016.1"/>
    </source>
</evidence>
<name>X1TUH7_9ZZZZ</name>
<comment type="caution">
    <text evidence="1">The sequence shown here is derived from an EMBL/GenBank/DDBJ whole genome shotgun (WGS) entry which is preliminary data.</text>
</comment>
<protein>
    <submittedName>
        <fullName evidence="1">Uncharacterized protein</fullName>
    </submittedName>
</protein>
<gene>
    <name evidence="1" type="ORF">S12H4_29125</name>
</gene>
<organism evidence="1">
    <name type="scientific">marine sediment metagenome</name>
    <dbReference type="NCBI Taxonomy" id="412755"/>
    <lineage>
        <taxon>unclassified sequences</taxon>
        <taxon>metagenomes</taxon>
        <taxon>ecological metagenomes</taxon>
    </lineage>
</organism>
<reference evidence="1" key="1">
    <citation type="journal article" date="2014" name="Front. Microbiol.">
        <title>High frequency of phylogenetically diverse reductive dehalogenase-homologous genes in deep subseafloor sedimentary metagenomes.</title>
        <authorList>
            <person name="Kawai M."/>
            <person name="Futagami T."/>
            <person name="Toyoda A."/>
            <person name="Takaki Y."/>
            <person name="Nishi S."/>
            <person name="Hori S."/>
            <person name="Arai W."/>
            <person name="Tsubouchi T."/>
            <person name="Morono Y."/>
            <person name="Uchiyama I."/>
            <person name="Ito T."/>
            <person name="Fujiyama A."/>
            <person name="Inagaki F."/>
            <person name="Takami H."/>
        </authorList>
    </citation>
    <scope>NUCLEOTIDE SEQUENCE</scope>
    <source>
        <strain evidence="1">Expedition CK06-06</strain>
    </source>
</reference>
<dbReference type="AlphaFoldDB" id="X1TUH7"/>
<accession>X1TUH7</accession>
<sequence>MNEWIARLLGLVITVISPELKKEIENLITILEEKAKKTVNPWDDILVGLLKSILFIK</sequence>
<proteinExistence type="predicted"/>
<dbReference type="EMBL" id="BARW01016777">
    <property type="protein sequence ID" value="GAI95016.1"/>
    <property type="molecule type" value="Genomic_DNA"/>
</dbReference>